<accession>A0A8J7SN82</accession>
<dbReference type="AlphaFoldDB" id="A0A8J7SN82"/>
<keyword evidence="1" id="KW-0472">Membrane</keyword>
<sequence>MSTQSFMSKPAYSFGGTVTNGMGPLSLLALWQRRREEREALRDLPDFLIADLGLTHEQVRAEVEKPFWRA</sequence>
<dbReference type="EMBL" id="JAGMWN010000005">
    <property type="protein sequence ID" value="MBP5857853.1"/>
    <property type="molecule type" value="Genomic_DNA"/>
</dbReference>
<dbReference type="RefSeq" id="WP_210682426.1">
    <property type="nucleotide sequence ID" value="NZ_JAGMWN010000005.1"/>
</dbReference>
<organism evidence="2 3">
    <name type="scientific">Marivibrio halodurans</name>
    <dbReference type="NCBI Taxonomy" id="2039722"/>
    <lineage>
        <taxon>Bacteria</taxon>
        <taxon>Pseudomonadati</taxon>
        <taxon>Pseudomonadota</taxon>
        <taxon>Alphaproteobacteria</taxon>
        <taxon>Rhodospirillales</taxon>
        <taxon>Rhodospirillaceae</taxon>
        <taxon>Marivibrio</taxon>
    </lineage>
</organism>
<dbReference type="Proteomes" id="UP000672602">
    <property type="component" value="Unassembled WGS sequence"/>
</dbReference>
<keyword evidence="1" id="KW-0812">Transmembrane</keyword>
<reference evidence="2" key="1">
    <citation type="submission" date="2021-04" db="EMBL/GenBank/DDBJ databases">
        <authorList>
            <person name="Zhang D.-C."/>
        </authorList>
    </citation>
    <scope>NUCLEOTIDE SEQUENCE</scope>
    <source>
        <strain evidence="2">CGMCC 1.15697</strain>
    </source>
</reference>
<keyword evidence="1" id="KW-1133">Transmembrane helix</keyword>
<name>A0A8J7SN82_9PROT</name>
<gene>
    <name evidence="2" type="ORF">KAJ83_12610</name>
</gene>
<keyword evidence="3" id="KW-1185">Reference proteome</keyword>
<comment type="caution">
    <text evidence="2">The sequence shown here is derived from an EMBL/GenBank/DDBJ whole genome shotgun (WGS) entry which is preliminary data.</text>
</comment>
<proteinExistence type="predicted"/>
<feature type="transmembrane region" description="Helical" evidence="1">
    <location>
        <begin position="12"/>
        <end position="31"/>
    </location>
</feature>
<protein>
    <submittedName>
        <fullName evidence="2">DUF1127 domain-containing protein</fullName>
    </submittedName>
</protein>
<evidence type="ECO:0000256" key="1">
    <source>
        <dbReference type="SAM" id="Phobius"/>
    </source>
</evidence>
<evidence type="ECO:0000313" key="3">
    <source>
        <dbReference type="Proteomes" id="UP000672602"/>
    </source>
</evidence>
<evidence type="ECO:0000313" key="2">
    <source>
        <dbReference type="EMBL" id="MBP5857853.1"/>
    </source>
</evidence>